<evidence type="ECO:0000313" key="5">
    <source>
        <dbReference type="Proteomes" id="UP000282654"/>
    </source>
</evidence>
<dbReference type="InterPro" id="IPR050708">
    <property type="entry name" value="T6SS_VgrG/RHS"/>
</dbReference>
<evidence type="ECO:0000259" key="3">
    <source>
        <dbReference type="Pfam" id="PF25023"/>
    </source>
</evidence>
<sequence>MNGKLDPELLPPEAEVTRYVNDVSLDAPEVLLTADGEGNYLAAYSYGLDLLSVAHLDNTRPASQEPLYYLQDGLGSVRQLVTPAGKQRAKYDYDPFGLPLTGGKLPGANENVLYNPYGFTGEQHDRETGFIYLRARYYDPEVGRFISKDPFPGLLSMPLSQNGYSYVENNPVNFTDPLGLRKQDSKVTPGKNTRPIPKRKGKNLLDSEYPYGIGIALDYANIGSYKRSSVEASLWPPKFSATGETGVLILPEFRSNGTAATKCLGISGEAWAGASGDIGGIGLGGKAYLVEGERTWVIGAGRYKIELTVRGTLGSIGAAAGVDISRRRLKFGYHEWVGLEGELRITRR</sequence>
<proteinExistence type="predicted"/>
<keyword evidence="5" id="KW-1185">Reference proteome</keyword>
<dbReference type="OrthoDB" id="9815752at2"/>
<dbReference type="AlphaFoldDB" id="A0A3N5APR8"/>
<comment type="caution">
    <text evidence="4">The sequence shown here is derived from an EMBL/GenBank/DDBJ whole genome shotgun (WGS) entry which is preliminary data.</text>
</comment>
<evidence type="ECO:0000313" key="4">
    <source>
        <dbReference type="EMBL" id="RPF46827.1"/>
    </source>
</evidence>
<dbReference type="Pfam" id="PF25023">
    <property type="entry name" value="TEN_YD-shell"/>
    <property type="match status" value="1"/>
</dbReference>
<dbReference type="RefSeq" id="WP_123929173.1">
    <property type="nucleotide sequence ID" value="NZ_RKRE01000002.1"/>
</dbReference>
<gene>
    <name evidence="4" type="ORF">EDD75_1086</name>
</gene>
<reference evidence="4 5" key="1">
    <citation type="submission" date="2018-11" db="EMBL/GenBank/DDBJ databases">
        <title>Genomic Encyclopedia of Type Strains, Phase IV (KMG-IV): sequencing the most valuable type-strain genomes for metagenomic binning, comparative biology and taxonomic classification.</title>
        <authorList>
            <person name="Goeker M."/>
        </authorList>
    </citation>
    <scope>NUCLEOTIDE SEQUENCE [LARGE SCALE GENOMIC DNA]</scope>
    <source>
        <strain evidence="4 5">DSM 102936</strain>
    </source>
</reference>
<dbReference type="NCBIfam" id="TIGR03696">
    <property type="entry name" value="Rhs_assc_core"/>
    <property type="match status" value="1"/>
</dbReference>
<dbReference type="EMBL" id="RKRE01000002">
    <property type="protein sequence ID" value="RPF46827.1"/>
    <property type="molecule type" value="Genomic_DNA"/>
</dbReference>
<protein>
    <submittedName>
        <fullName evidence="4">RHS repeat-associated protein</fullName>
    </submittedName>
</protein>
<feature type="region of interest" description="Disordered" evidence="2">
    <location>
        <begin position="177"/>
        <end position="201"/>
    </location>
</feature>
<dbReference type="Gene3D" id="2.180.10.10">
    <property type="entry name" value="RHS repeat-associated core"/>
    <property type="match status" value="1"/>
</dbReference>
<organism evidence="4 5">
    <name type="scientific">Thermodesulfitimonas autotrophica</name>
    <dbReference type="NCBI Taxonomy" id="1894989"/>
    <lineage>
        <taxon>Bacteria</taxon>
        <taxon>Bacillati</taxon>
        <taxon>Bacillota</taxon>
        <taxon>Clostridia</taxon>
        <taxon>Thermoanaerobacterales</taxon>
        <taxon>Thermoanaerobacteraceae</taxon>
        <taxon>Thermodesulfitimonas</taxon>
    </lineage>
</organism>
<dbReference type="Proteomes" id="UP000282654">
    <property type="component" value="Unassembled WGS sequence"/>
</dbReference>
<keyword evidence="1" id="KW-0677">Repeat</keyword>
<feature type="domain" description="Teneurin-like YD-shell" evidence="3">
    <location>
        <begin position="63"/>
        <end position="172"/>
    </location>
</feature>
<name>A0A3N5APR8_9THEO</name>
<dbReference type="InterPro" id="IPR056823">
    <property type="entry name" value="TEN-like_YD-shell"/>
</dbReference>
<evidence type="ECO:0000256" key="2">
    <source>
        <dbReference type="SAM" id="MobiDB-lite"/>
    </source>
</evidence>
<evidence type="ECO:0000256" key="1">
    <source>
        <dbReference type="ARBA" id="ARBA00022737"/>
    </source>
</evidence>
<dbReference type="PANTHER" id="PTHR32305">
    <property type="match status" value="1"/>
</dbReference>
<accession>A0A3N5APR8</accession>
<dbReference type="InterPro" id="IPR022385">
    <property type="entry name" value="Rhs_assc_core"/>
</dbReference>
<dbReference type="PANTHER" id="PTHR32305:SF15">
    <property type="entry name" value="PROTEIN RHSA-RELATED"/>
    <property type="match status" value="1"/>
</dbReference>